<evidence type="ECO:0000256" key="1">
    <source>
        <dbReference type="ARBA" id="ARBA00001933"/>
    </source>
</evidence>
<keyword evidence="5 6" id="KW-0456">Lyase</keyword>
<dbReference type="PANTHER" id="PTHR45677">
    <property type="entry name" value="GLUTAMATE DECARBOXYLASE-RELATED"/>
    <property type="match status" value="1"/>
</dbReference>
<dbReference type="PANTHER" id="PTHR45677:SF8">
    <property type="entry name" value="CYSTEINE SULFINIC ACID DECARBOXYLASE"/>
    <property type="match status" value="1"/>
</dbReference>
<dbReference type="SUPFAM" id="SSF53383">
    <property type="entry name" value="PLP-dependent transferases"/>
    <property type="match status" value="1"/>
</dbReference>
<keyword evidence="7" id="KW-0032">Aminotransferase</keyword>
<comment type="caution">
    <text evidence="7">The sequence shown here is derived from an EMBL/GenBank/DDBJ whole genome shotgun (WGS) entry which is preliminary data.</text>
</comment>
<dbReference type="InterPro" id="IPR015422">
    <property type="entry name" value="PyrdxlP-dep_Trfase_small"/>
</dbReference>
<evidence type="ECO:0000313" key="8">
    <source>
        <dbReference type="Proteomes" id="UP000640930"/>
    </source>
</evidence>
<sequence length="547" mass="62123">MKEIQKLFPSMDGNDFQREEILSYFNTVLTKIDELKDPNKLTLGEMPEYTEDYYNRVIQKATIPKFGVSMDNVVQELLKLVEGHRFVNRNYVANAAPLPTIASIIGNLVMVLVNGNNLWDVEGPAAATAEVEVTAMLSKLVGYDENMSAGYTTWGGQGAVFNSLRLAIARYAPSSNQKGIPQNLYCFCSELSHYSLYKSVEATGIGVENMIRVKANADHSMNLEDLKEKIEQVIAKGGVPLYILATMGTTDTFGIDDIEGIKYIAEEMERTYNIDPIYIHADSAMGGMYTFFNQYDFEGNPLQLEDKVNEVLTSYQQKFKQIKLADSMVFDFHKLGQTPYTTSLFLIKNRENLKYVDLDAEETPYVGNRGYGSYHTGYTLECSRMGSALSIYASLLAFGIEGYQELLANYIRVNIAFRETLTKEISNVVVTNGISPITTFRFYPEEKKWNDELNGLLTVEEMMEINQFNDEFAEIIGTDRDTIFFGNTRKQRLVKAKNSNNPISIYAHKFFAISPYTTIEEVDRYVAFLKEHLEFFLKTKRSMLTKI</sequence>
<dbReference type="RefSeq" id="WP_191708125.1">
    <property type="nucleotide sequence ID" value="NZ_JACSQA010000022.1"/>
</dbReference>
<evidence type="ECO:0000313" key="7">
    <source>
        <dbReference type="EMBL" id="MBD8027697.1"/>
    </source>
</evidence>
<keyword evidence="7" id="KW-0808">Transferase</keyword>
<evidence type="ECO:0000256" key="5">
    <source>
        <dbReference type="ARBA" id="ARBA00023239"/>
    </source>
</evidence>
<proteinExistence type="inferred from homology"/>
<comment type="similarity">
    <text evidence="2 6">Belongs to the group II decarboxylase family.</text>
</comment>
<evidence type="ECO:0000256" key="6">
    <source>
        <dbReference type="RuleBase" id="RU000382"/>
    </source>
</evidence>
<dbReference type="Gene3D" id="3.90.1150.10">
    <property type="entry name" value="Aspartate Aminotransferase, domain 1"/>
    <property type="match status" value="1"/>
</dbReference>
<dbReference type="Gene3D" id="3.40.640.10">
    <property type="entry name" value="Type I PLP-dependent aspartate aminotransferase-like (Major domain)"/>
    <property type="match status" value="1"/>
</dbReference>
<dbReference type="InterPro" id="IPR002129">
    <property type="entry name" value="PyrdxlP-dep_de-COase"/>
</dbReference>
<dbReference type="GO" id="GO:0008483">
    <property type="term" value="F:transaminase activity"/>
    <property type="evidence" value="ECO:0007669"/>
    <property type="project" value="UniProtKB-KW"/>
</dbReference>
<dbReference type="EMBL" id="JACSQA010000022">
    <property type="protein sequence ID" value="MBD8027697.1"/>
    <property type="molecule type" value="Genomic_DNA"/>
</dbReference>
<dbReference type="Proteomes" id="UP000640930">
    <property type="component" value="Unassembled WGS sequence"/>
</dbReference>
<evidence type="ECO:0000256" key="3">
    <source>
        <dbReference type="ARBA" id="ARBA00022793"/>
    </source>
</evidence>
<protein>
    <submittedName>
        <fullName evidence="7">Aspartate aminotransferase family protein</fullName>
    </submittedName>
</protein>
<reference evidence="7 8" key="1">
    <citation type="submission" date="2020-08" db="EMBL/GenBank/DDBJ databases">
        <title>A Genomic Blueprint of the Chicken Gut Microbiome.</title>
        <authorList>
            <person name="Gilroy R."/>
            <person name="Ravi A."/>
            <person name="Getino M."/>
            <person name="Pursley I."/>
            <person name="Horton D.L."/>
            <person name="Alikhan N.-F."/>
            <person name="Baker D."/>
            <person name="Gharbi K."/>
            <person name="Hall N."/>
            <person name="Watson M."/>
            <person name="Adriaenssens E.M."/>
            <person name="Foster-Nyarko E."/>
            <person name="Jarju S."/>
            <person name="Secka A."/>
            <person name="Antonio M."/>
            <person name="Oren A."/>
            <person name="Chaudhuri R."/>
            <person name="La Ragione R.M."/>
            <person name="Hildebrand F."/>
            <person name="Pallen M.J."/>
        </authorList>
    </citation>
    <scope>NUCLEOTIDE SEQUENCE [LARGE SCALE GENOMIC DNA]</scope>
    <source>
        <strain evidence="7 8">Re31</strain>
    </source>
</reference>
<dbReference type="InterPro" id="IPR015421">
    <property type="entry name" value="PyrdxlP-dep_Trfase_major"/>
</dbReference>
<dbReference type="InterPro" id="IPR015424">
    <property type="entry name" value="PyrdxlP-dep_Trfase"/>
</dbReference>
<keyword evidence="3" id="KW-0210">Decarboxylase</keyword>
<comment type="cofactor">
    <cofactor evidence="1 6">
        <name>pyridoxal 5'-phosphate</name>
        <dbReference type="ChEBI" id="CHEBI:597326"/>
    </cofactor>
</comment>
<name>A0ABR8XEQ2_9BACL</name>
<gene>
    <name evidence="7" type="ORF">H9636_13660</name>
</gene>
<keyword evidence="8" id="KW-1185">Reference proteome</keyword>
<evidence type="ECO:0000256" key="4">
    <source>
        <dbReference type="ARBA" id="ARBA00022898"/>
    </source>
</evidence>
<accession>A0ABR8XEQ2</accession>
<keyword evidence="4 6" id="KW-0663">Pyridoxal phosphate</keyword>
<dbReference type="Pfam" id="PF00282">
    <property type="entry name" value="Pyridoxal_deC"/>
    <property type="match status" value="2"/>
</dbReference>
<organism evidence="7 8">
    <name type="scientific">Ureibacillus galli</name>
    <dbReference type="NCBI Taxonomy" id="2762222"/>
    <lineage>
        <taxon>Bacteria</taxon>
        <taxon>Bacillati</taxon>
        <taxon>Bacillota</taxon>
        <taxon>Bacilli</taxon>
        <taxon>Bacillales</taxon>
        <taxon>Caryophanaceae</taxon>
        <taxon>Ureibacillus</taxon>
    </lineage>
</organism>
<evidence type="ECO:0000256" key="2">
    <source>
        <dbReference type="ARBA" id="ARBA00009533"/>
    </source>
</evidence>